<gene>
    <name evidence="2" type="ORF">RFI_07508</name>
</gene>
<evidence type="ECO:0000256" key="1">
    <source>
        <dbReference type="SAM" id="MobiDB-lite"/>
    </source>
</evidence>
<feature type="region of interest" description="Disordered" evidence="1">
    <location>
        <begin position="104"/>
        <end position="125"/>
    </location>
</feature>
<dbReference type="EMBL" id="ASPP01005951">
    <property type="protein sequence ID" value="ETO29614.1"/>
    <property type="molecule type" value="Genomic_DNA"/>
</dbReference>
<protein>
    <submittedName>
        <fullName evidence="2">Uncharacterized protein</fullName>
    </submittedName>
</protein>
<feature type="region of interest" description="Disordered" evidence="1">
    <location>
        <begin position="1"/>
        <end position="74"/>
    </location>
</feature>
<evidence type="ECO:0000313" key="2">
    <source>
        <dbReference type="EMBL" id="ETO29614.1"/>
    </source>
</evidence>
<feature type="region of interest" description="Disordered" evidence="1">
    <location>
        <begin position="208"/>
        <end position="242"/>
    </location>
</feature>
<organism evidence="2 3">
    <name type="scientific">Reticulomyxa filosa</name>
    <dbReference type="NCBI Taxonomy" id="46433"/>
    <lineage>
        <taxon>Eukaryota</taxon>
        <taxon>Sar</taxon>
        <taxon>Rhizaria</taxon>
        <taxon>Retaria</taxon>
        <taxon>Foraminifera</taxon>
        <taxon>Monothalamids</taxon>
        <taxon>Reticulomyxidae</taxon>
        <taxon>Reticulomyxa</taxon>
    </lineage>
</organism>
<feature type="compositionally biased region" description="Low complexity" evidence="1">
    <location>
        <begin position="1"/>
        <end position="16"/>
    </location>
</feature>
<sequence>MYMKQQQQMSQMSSEQLKSERSNLKSEELRETEIQEKKSTNQQRCRSQDKYKSVSGFGSASEQSDNRPKDVPPTAIANENINIDVDVDIDTDINVSVNIDSNISTNANADASTGTSTSASVTASTSTSTEAISSKNADADVNSNLVLTMATVGTNRKNIVISTGMPPADPVDQQVVSFPINPLSTLSKIDNTNYLFFSSVIEEKIAKSGSSKTTSNDVTPIAAEQTQSNSPENEGKIGSTRDRHTTLSDLFNEMYLKKFKEELDEEEKIDSQMKIKSIVPPLSVVSTKAEMLPKLKETLKPKRNRKVSNVVLEMFDENKIPPKPSHFEMEEKSSSPEFLENSRKVYNTMKGKNRYEIKEWTIPQVSQFIQSLGWNEKVCKYYDYLCWKYQIDGRKALHGWNHKIWIVWGFHQGHSWRLASEIKQVLNRNQI</sequence>
<feature type="compositionally biased region" description="Basic and acidic residues" evidence="1">
    <location>
        <begin position="17"/>
        <end position="39"/>
    </location>
</feature>
<keyword evidence="3" id="KW-1185">Reference proteome</keyword>
<comment type="caution">
    <text evidence="2">The sequence shown here is derived from an EMBL/GenBank/DDBJ whole genome shotgun (WGS) entry which is preliminary data.</text>
</comment>
<name>X6NUY8_RETFI</name>
<dbReference type="Proteomes" id="UP000023152">
    <property type="component" value="Unassembled WGS sequence"/>
</dbReference>
<accession>X6NUY8</accession>
<dbReference type="AlphaFoldDB" id="X6NUY8"/>
<reference evidence="2 3" key="1">
    <citation type="journal article" date="2013" name="Curr. Biol.">
        <title>The Genome of the Foraminiferan Reticulomyxa filosa.</title>
        <authorList>
            <person name="Glockner G."/>
            <person name="Hulsmann N."/>
            <person name="Schleicher M."/>
            <person name="Noegel A.A."/>
            <person name="Eichinger L."/>
            <person name="Gallinger C."/>
            <person name="Pawlowski J."/>
            <person name="Sierra R."/>
            <person name="Euteneuer U."/>
            <person name="Pillet L."/>
            <person name="Moustafa A."/>
            <person name="Platzer M."/>
            <person name="Groth M."/>
            <person name="Szafranski K."/>
            <person name="Schliwa M."/>
        </authorList>
    </citation>
    <scope>NUCLEOTIDE SEQUENCE [LARGE SCALE GENOMIC DNA]</scope>
</reference>
<feature type="compositionally biased region" description="Basic and acidic residues" evidence="1">
    <location>
        <begin position="233"/>
        <end position="242"/>
    </location>
</feature>
<proteinExistence type="predicted"/>
<feature type="compositionally biased region" description="Polar residues" evidence="1">
    <location>
        <begin position="208"/>
        <end position="232"/>
    </location>
</feature>
<evidence type="ECO:0000313" key="3">
    <source>
        <dbReference type="Proteomes" id="UP000023152"/>
    </source>
</evidence>